<protein>
    <submittedName>
        <fullName evidence="1">Uncharacterized protein</fullName>
    </submittedName>
</protein>
<dbReference type="Proteomes" id="UP001732700">
    <property type="component" value="Chromosome 3C"/>
</dbReference>
<reference evidence="1" key="2">
    <citation type="submission" date="2025-09" db="UniProtKB">
        <authorList>
            <consortium name="EnsemblPlants"/>
        </authorList>
    </citation>
    <scope>IDENTIFICATION</scope>
</reference>
<organism evidence="1 2">
    <name type="scientific">Avena sativa</name>
    <name type="common">Oat</name>
    <dbReference type="NCBI Taxonomy" id="4498"/>
    <lineage>
        <taxon>Eukaryota</taxon>
        <taxon>Viridiplantae</taxon>
        <taxon>Streptophyta</taxon>
        <taxon>Embryophyta</taxon>
        <taxon>Tracheophyta</taxon>
        <taxon>Spermatophyta</taxon>
        <taxon>Magnoliopsida</taxon>
        <taxon>Liliopsida</taxon>
        <taxon>Poales</taxon>
        <taxon>Poaceae</taxon>
        <taxon>BOP clade</taxon>
        <taxon>Pooideae</taxon>
        <taxon>Poodae</taxon>
        <taxon>Poeae</taxon>
        <taxon>Poeae Chloroplast Group 1 (Aveneae type)</taxon>
        <taxon>Aveninae</taxon>
        <taxon>Avena</taxon>
    </lineage>
</organism>
<dbReference type="EnsemblPlants" id="AVESA.00010b.r2.3CG0454950.1">
    <property type="protein sequence ID" value="AVESA.00010b.r2.3CG0454950.1.CDS.1"/>
    <property type="gene ID" value="AVESA.00010b.r2.3CG0454950"/>
</dbReference>
<reference evidence="1" key="1">
    <citation type="submission" date="2021-05" db="EMBL/GenBank/DDBJ databases">
        <authorList>
            <person name="Scholz U."/>
            <person name="Mascher M."/>
            <person name="Fiebig A."/>
        </authorList>
    </citation>
    <scope>NUCLEOTIDE SEQUENCE [LARGE SCALE GENOMIC DNA]</scope>
</reference>
<evidence type="ECO:0000313" key="2">
    <source>
        <dbReference type="Proteomes" id="UP001732700"/>
    </source>
</evidence>
<proteinExistence type="predicted"/>
<accession>A0ACD5VKX4</accession>
<sequence length="117" mass="12267">MQRARPPSRSRRGRPRAAPAPRCSHRRHRVLALAVIIVCLLLLGGGGSSSSNALLLAAAVPVRRLGAVPASVGYDVVGSRPVPEESSPPSSPLSPPAVGFADDKRPIPSCPDMLHNR</sequence>
<name>A0ACD5VKX4_AVESA</name>
<keyword evidence="2" id="KW-1185">Reference proteome</keyword>
<evidence type="ECO:0000313" key="1">
    <source>
        <dbReference type="EnsemblPlants" id="AVESA.00010b.r2.3CG0454950.1.CDS.1"/>
    </source>
</evidence>